<dbReference type="Gene3D" id="1.10.287.130">
    <property type="match status" value="1"/>
</dbReference>
<dbReference type="Gene3D" id="3.30.565.10">
    <property type="entry name" value="Histidine kinase-like ATPase, C-terminal domain"/>
    <property type="match status" value="1"/>
</dbReference>
<keyword evidence="9" id="KW-0812">Transmembrane</keyword>
<dbReference type="SMART" id="SM00387">
    <property type="entry name" value="HATPase_c"/>
    <property type="match status" value="1"/>
</dbReference>
<dbReference type="KEGG" id="lamb:KBB96_07760"/>
<sequence length="525" mass="58021">MMRGISITLLPMLAAAALVIWGGGRLARREVIHRTPADRVRLLDFSAALQEELNRIDRLYAGHLENVAARSLVDTPDVLSKRIQEVAAIRQCQIFDGKKQPVQVEGNLLRKNEKLPEVLMEGGKRPFNPEQAVILPKDLGTLENGDRWGWITAPDGIHRIYWQRPLPDHLIAVVIDFTEIQERLNRHLTEWMAVSFSPLRDSGEFVSVTGPDHHDLTGPGKTTERGPAALVIPFRNRLGEWQIQSWDKQHVMLTHDATTVASAIAIAGILIVLGIFLCVQQNRALRLAEERVSFVNRVSHELGSPLTNILLNLDLAADAIHKQPKQAEGRLKLVGEEVQRLARLVSNVLTFSRSERKMLDLKPGPCVPDTVIAGMLAQFQPSLDRRNIRVEWQRGAGDTGTLDPDALAQIVGNLISNVEKYAANGGWLGLDSRIEGDQVKIRVSDHGPGIPVKHRARIFESFERVKQDVNEGSSGTGLGLSIARDLATRMGGDLVLIPSDEGAVFECRLPIAQRFSIVNPTTSAA</sequence>
<evidence type="ECO:0000256" key="9">
    <source>
        <dbReference type="SAM" id="Phobius"/>
    </source>
</evidence>
<dbReference type="GO" id="GO:0007234">
    <property type="term" value="P:osmosensory signaling via phosphorelay pathway"/>
    <property type="evidence" value="ECO:0007669"/>
    <property type="project" value="TreeGrafter"/>
</dbReference>
<evidence type="ECO:0000256" key="6">
    <source>
        <dbReference type="ARBA" id="ARBA00022777"/>
    </source>
</evidence>
<keyword evidence="12" id="KW-1185">Reference proteome</keyword>
<evidence type="ECO:0000256" key="7">
    <source>
        <dbReference type="ARBA" id="ARBA00022840"/>
    </source>
</evidence>
<dbReference type="PANTHER" id="PTHR42878:SF7">
    <property type="entry name" value="SENSOR HISTIDINE KINASE GLRK"/>
    <property type="match status" value="1"/>
</dbReference>
<dbReference type="SUPFAM" id="SSF47384">
    <property type="entry name" value="Homodimeric domain of signal transducing histidine kinase"/>
    <property type="match status" value="1"/>
</dbReference>
<dbReference type="CDD" id="cd00075">
    <property type="entry name" value="HATPase"/>
    <property type="match status" value="1"/>
</dbReference>
<dbReference type="Proteomes" id="UP000676169">
    <property type="component" value="Chromosome"/>
</dbReference>
<organism evidence="11 12">
    <name type="scientific">Luteolibacter ambystomatis</name>
    <dbReference type="NCBI Taxonomy" id="2824561"/>
    <lineage>
        <taxon>Bacteria</taxon>
        <taxon>Pseudomonadati</taxon>
        <taxon>Verrucomicrobiota</taxon>
        <taxon>Verrucomicrobiia</taxon>
        <taxon>Verrucomicrobiales</taxon>
        <taxon>Verrucomicrobiaceae</taxon>
        <taxon>Luteolibacter</taxon>
    </lineage>
</organism>
<dbReference type="InterPro" id="IPR050351">
    <property type="entry name" value="BphY/WalK/GraS-like"/>
</dbReference>
<keyword evidence="3" id="KW-0597">Phosphoprotein</keyword>
<dbReference type="GO" id="GO:0005524">
    <property type="term" value="F:ATP binding"/>
    <property type="evidence" value="ECO:0007669"/>
    <property type="project" value="UniProtKB-KW"/>
</dbReference>
<dbReference type="EC" id="2.7.13.3" evidence="2"/>
<dbReference type="RefSeq" id="WP_211634075.1">
    <property type="nucleotide sequence ID" value="NZ_CP073100.1"/>
</dbReference>
<dbReference type="Pfam" id="PF02518">
    <property type="entry name" value="HATPase_c"/>
    <property type="match status" value="1"/>
</dbReference>
<accession>A0A975PGI8</accession>
<dbReference type="Pfam" id="PF00512">
    <property type="entry name" value="HisKA"/>
    <property type="match status" value="1"/>
</dbReference>
<keyword evidence="9" id="KW-0472">Membrane</keyword>
<dbReference type="PRINTS" id="PR00344">
    <property type="entry name" value="BCTRLSENSOR"/>
</dbReference>
<evidence type="ECO:0000256" key="5">
    <source>
        <dbReference type="ARBA" id="ARBA00022741"/>
    </source>
</evidence>
<dbReference type="InterPro" id="IPR005467">
    <property type="entry name" value="His_kinase_dom"/>
</dbReference>
<dbReference type="PANTHER" id="PTHR42878">
    <property type="entry name" value="TWO-COMPONENT HISTIDINE KINASE"/>
    <property type="match status" value="1"/>
</dbReference>
<dbReference type="SUPFAM" id="SSF55874">
    <property type="entry name" value="ATPase domain of HSP90 chaperone/DNA topoisomerase II/histidine kinase"/>
    <property type="match status" value="1"/>
</dbReference>
<dbReference type="InterPro" id="IPR003594">
    <property type="entry name" value="HATPase_dom"/>
</dbReference>
<reference evidence="11" key="1">
    <citation type="submission" date="2021-04" db="EMBL/GenBank/DDBJ databases">
        <title>Luteolibacter sp. 32A isolated from the skin of an Anderson's salamander (Ambystoma andersonii).</title>
        <authorList>
            <person name="Spergser J."/>
            <person name="Busse H.-J."/>
        </authorList>
    </citation>
    <scope>NUCLEOTIDE SEQUENCE</scope>
    <source>
        <strain evidence="11">32A</strain>
    </source>
</reference>
<dbReference type="InterPro" id="IPR036890">
    <property type="entry name" value="HATPase_C_sf"/>
</dbReference>
<dbReference type="AlphaFoldDB" id="A0A975PGI8"/>
<dbReference type="GO" id="GO:0030295">
    <property type="term" value="F:protein kinase activator activity"/>
    <property type="evidence" value="ECO:0007669"/>
    <property type="project" value="TreeGrafter"/>
</dbReference>
<evidence type="ECO:0000256" key="4">
    <source>
        <dbReference type="ARBA" id="ARBA00022679"/>
    </source>
</evidence>
<comment type="catalytic activity">
    <reaction evidence="1">
        <text>ATP + protein L-histidine = ADP + protein N-phospho-L-histidine.</text>
        <dbReference type="EC" id="2.7.13.3"/>
    </reaction>
</comment>
<gene>
    <name evidence="11" type="ORF">KBB96_07760</name>
</gene>
<dbReference type="GO" id="GO:0000156">
    <property type="term" value="F:phosphorelay response regulator activity"/>
    <property type="evidence" value="ECO:0007669"/>
    <property type="project" value="TreeGrafter"/>
</dbReference>
<evidence type="ECO:0000256" key="3">
    <source>
        <dbReference type="ARBA" id="ARBA00022553"/>
    </source>
</evidence>
<evidence type="ECO:0000313" key="12">
    <source>
        <dbReference type="Proteomes" id="UP000676169"/>
    </source>
</evidence>
<dbReference type="PROSITE" id="PS50109">
    <property type="entry name" value="HIS_KIN"/>
    <property type="match status" value="1"/>
</dbReference>
<evidence type="ECO:0000256" key="2">
    <source>
        <dbReference type="ARBA" id="ARBA00012438"/>
    </source>
</evidence>
<dbReference type="InterPro" id="IPR003661">
    <property type="entry name" value="HisK_dim/P_dom"/>
</dbReference>
<keyword evidence="9" id="KW-1133">Transmembrane helix</keyword>
<keyword evidence="8" id="KW-0902">Two-component regulatory system</keyword>
<protein>
    <recommendedName>
        <fullName evidence="2">histidine kinase</fullName>
        <ecNumber evidence="2">2.7.13.3</ecNumber>
    </recommendedName>
</protein>
<evidence type="ECO:0000256" key="8">
    <source>
        <dbReference type="ARBA" id="ARBA00023012"/>
    </source>
</evidence>
<dbReference type="InterPro" id="IPR036097">
    <property type="entry name" value="HisK_dim/P_sf"/>
</dbReference>
<dbReference type="SMART" id="SM00388">
    <property type="entry name" value="HisKA"/>
    <property type="match status" value="1"/>
</dbReference>
<dbReference type="CDD" id="cd00082">
    <property type="entry name" value="HisKA"/>
    <property type="match status" value="1"/>
</dbReference>
<keyword evidence="4" id="KW-0808">Transferase</keyword>
<dbReference type="EMBL" id="CP073100">
    <property type="protein sequence ID" value="QUE52778.1"/>
    <property type="molecule type" value="Genomic_DNA"/>
</dbReference>
<dbReference type="InterPro" id="IPR004358">
    <property type="entry name" value="Sig_transdc_His_kin-like_C"/>
</dbReference>
<keyword evidence="5" id="KW-0547">Nucleotide-binding</keyword>
<feature type="transmembrane region" description="Helical" evidence="9">
    <location>
        <begin position="260"/>
        <end position="279"/>
    </location>
</feature>
<proteinExistence type="predicted"/>
<dbReference type="GO" id="GO:0000155">
    <property type="term" value="F:phosphorelay sensor kinase activity"/>
    <property type="evidence" value="ECO:0007669"/>
    <property type="project" value="InterPro"/>
</dbReference>
<keyword evidence="7" id="KW-0067">ATP-binding</keyword>
<feature type="domain" description="Histidine kinase" evidence="10">
    <location>
        <begin position="297"/>
        <end position="513"/>
    </location>
</feature>
<keyword evidence="6 11" id="KW-0418">Kinase</keyword>
<name>A0A975PGI8_9BACT</name>
<evidence type="ECO:0000259" key="10">
    <source>
        <dbReference type="PROSITE" id="PS50109"/>
    </source>
</evidence>
<evidence type="ECO:0000313" key="11">
    <source>
        <dbReference type="EMBL" id="QUE52778.1"/>
    </source>
</evidence>
<evidence type="ECO:0000256" key="1">
    <source>
        <dbReference type="ARBA" id="ARBA00000085"/>
    </source>
</evidence>